<dbReference type="NCBIfam" id="NF001299">
    <property type="entry name" value="PRK00241.1"/>
    <property type="match status" value="1"/>
</dbReference>
<evidence type="ECO:0000313" key="13">
    <source>
        <dbReference type="Proteomes" id="UP000247832"/>
    </source>
</evidence>
<comment type="caution">
    <text evidence="12">The sequence shown here is derived from an EMBL/GenBank/DDBJ whole genome shotgun (WGS) entry which is preliminary data.</text>
</comment>
<dbReference type="Pfam" id="PF09297">
    <property type="entry name" value="Zn_ribbon_NUD"/>
    <property type="match status" value="1"/>
</dbReference>
<dbReference type="SMR" id="A0A2V5LD34"/>
<evidence type="ECO:0000256" key="9">
    <source>
        <dbReference type="ARBA" id="ARBA00023679"/>
    </source>
</evidence>
<dbReference type="RefSeq" id="WP_110499470.1">
    <property type="nucleotide sequence ID" value="NZ_QJVD01000002.1"/>
</dbReference>
<reference evidence="12 13" key="1">
    <citation type="submission" date="2018-05" db="EMBL/GenBank/DDBJ databases">
        <title>Genetic diversity of glacier-inhabiting Cryobacterium bacteria in China and description of Cryobacterium mengkeensis sp. nov. and Arthrobacter glacialis sp. nov.</title>
        <authorList>
            <person name="Liu Q."/>
            <person name="Xin Y.-H."/>
        </authorList>
    </citation>
    <scope>NUCLEOTIDE SEQUENCE [LARGE SCALE GENOMIC DNA]</scope>
    <source>
        <strain evidence="12 13">LI2</strain>
    </source>
</reference>
<dbReference type="Pfam" id="PF00293">
    <property type="entry name" value="NUDIX"/>
    <property type="match status" value="1"/>
</dbReference>
<keyword evidence="13" id="KW-1185">Reference proteome</keyword>
<dbReference type="EMBL" id="QJVD01000002">
    <property type="protein sequence ID" value="PYI69328.1"/>
    <property type="molecule type" value="Genomic_DNA"/>
</dbReference>
<evidence type="ECO:0000256" key="1">
    <source>
        <dbReference type="ARBA" id="ARBA00001946"/>
    </source>
</evidence>
<comment type="cofactor">
    <cofactor evidence="1">
        <name>Mg(2+)</name>
        <dbReference type="ChEBI" id="CHEBI:18420"/>
    </cofactor>
</comment>
<dbReference type="PROSITE" id="PS00893">
    <property type="entry name" value="NUDIX_BOX"/>
    <property type="match status" value="1"/>
</dbReference>
<name>A0A2V5LD34_9MICC</name>
<evidence type="ECO:0000256" key="8">
    <source>
        <dbReference type="ARBA" id="ARBA00023027"/>
    </source>
</evidence>
<comment type="catalytic activity">
    <reaction evidence="9">
        <text>a 5'-end NAD(+)-phospho-ribonucleoside in mRNA + H2O = a 5'-end phospho-adenosine-phospho-ribonucleoside in mRNA + beta-nicotinamide D-ribonucleotide + 2 H(+)</text>
        <dbReference type="Rhea" id="RHEA:60876"/>
        <dbReference type="Rhea" id="RHEA-COMP:15698"/>
        <dbReference type="Rhea" id="RHEA-COMP:15719"/>
        <dbReference type="ChEBI" id="CHEBI:14649"/>
        <dbReference type="ChEBI" id="CHEBI:15377"/>
        <dbReference type="ChEBI" id="CHEBI:15378"/>
        <dbReference type="ChEBI" id="CHEBI:144029"/>
        <dbReference type="ChEBI" id="CHEBI:144051"/>
    </reaction>
    <physiologicalReaction direction="left-to-right" evidence="9">
        <dbReference type="Rhea" id="RHEA:60877"/>
    </physiologicalReaction>
</comment>
<evidence type="ECO:0000256" key="5">
    <source>
        <dbReference type="ARBA" id="ARBA00022723"/>
    </source>
</evidence>
<dbReference type="InterPro" id="IPR015376">
    <property type="entry name" value="Znr_NADH_PPase"/>
</dbReference>
<gene>
    <name evidence="12" type="ORF">CVV68_02715</name>
</gene>
<organism evidence="12 13">
    <name type="scientific">Arthrobacter livingstonensis</name>
    <dbReference type="NCBI Taxonomy" id="670078"/>
    <lineage>
        <taxon>Bacteria</taxon>
        <taxon>Bacillati</taxon>
        <taxon>Actinomycetota</taxon>
        <taxon>Actinomycetes</taxon>
        <taxon>Micrococcales</taxon>
        <taxon>Micrococcaceae</taxon>
        <taxon>Arthrobacter</taxon>
    </lineage>
</organism>
<accession>A0A2V5LD34</accession>
<evidence type="ECO:0000256" key="7">
    <source>
        <dbReference type="ARBA" id="ARBA00022842"/>
    </source>
</evidence>
<dbReference type="InterPro" id="IPR000086">
    <property type="entry name" value="NUDIX_hydrolase_dom"/>
</dbReference>
<protein>
    <recommendedName>
        <fullName evidence="4">NAD(+) diphosphatase</fullName>
        <ecNumber evidence="4">3.6.1.22</ecNumber>
    </recommendedName>
</protein>
<evidence type="ECO:0000259" key="11">
    <source>
        <dbReference type="PROSITE" id="PS51462"/>
    </source>
</evidence>
<dbReference type="Gene3D" id="3.90.79.10">
    <property type="entry name" value="Nucleoside Triphosphate Pyrophosphohydrolase"/>
    <property type="match status" value="1"/>
</dbReference>
<dbReference type="CDD" id="cd03429">
    <property type="entry name" value="NUDIX_NADH_pyrophosphatase_Nudt13"/>
    <property type="match status" value="1"/>
</dbReference>
<dbReference type="InterPro" id="IPR020084">
    <property type="entry name" value="NUDIX_hydrolase_CS"/>
</dbReference>
<dbReference type="SUPFAM" id="SSF55811">
    <property type="entry name" value="Nudix"/>
    <property type="match status" value="1"/>
</dbReference>
<keyword evidence="6" id="KW-0378">Hydrolase</keyword>
<dbReference type="EC" id="3.6.1.22" evidence="4"/>
<dbReference type="GO" id="GO:0005829">
    <property type="term" value="C:cytosol"/>
    <property type="evidence" value="ECO:0007669"/>
    <property type="project" value="TreeGrafter"/>
</dbReference>
<dbReference type="PANTHER" id="PTHR42904">
    <property type="entry name" value="NUDIX HYDROLASE, NUDC SUBFAMILY"/>
    <property type="match status" value="1"/>
</dbReference>
<dbReference type="AlphaFoldDB" id="A0A2V5LD34"/>
<evidence type="ECO:0000256" key="3">
    <source>
        <dbReference type="ARBA" id="ARBA00009595"/>
    </source>
</evidence>
<proteinExistence type="inferred from homology"/>
<dbReference type="Proteomes" id="UP000247832">
    <property type="component" value="Unassembled WGS sequence"/>
</dbReference>
<dbReference type="PROSITE" id="PS51462">
    <property type="entry name" value="NUDIX"/>
    <property type="match status" value="1"/>
</dbReference>
<evidence type="ECO:0000256" key="10">
    <source>
        <dbReference type="SAM" id="MobiDB-lite"/>
    </source>
</evidence>
<dbReference type="InterPro" id="IPR049734">
    <property type="entry name" value="NudC-like_C"/>
</dbReference>
<dbReference type="GO" id="GO:0019677">
    <property type="term" value="P:NAD+ catabolic process"/>
    <property type="evidence" value="ECO:0007669"/>
    <property type="project" value="TreeGrafter"/>
</dbReference>
<comment type="cofactor">
    <cofactor evidence="2">
        <name>Zn(2+)</name>
        <dbReference type="ChEBI" id="CHEBI:29105"/>
    </cofactor>
</comment>
<dbReference type="InterPro" id="IPR050241">
    <property type="entry name" value="NAD-cap_RNA_hydrolase_NudC"/>
</dbReference>
<keyword evidence="5" id="KW-0479">Metal-binding</keyword>
<evidence type="ECO:0000256" key="4">
    <source>
        <dbReference type="ARBA" id="ARBA00012381"/>
    </source>
</evidence>
<dbReference type="GO" id="GO:0035529">
    <property type="term" value="F:NADH pyrophosphatase activity"/>
    <property type="evidence" value="ECO:0007669"/>
    <property type="project" value="TreeGrafter"/>
</dbReference>
<feature type="domain" description="Nudix hydrolase" evidence="11">
    <location>
        <begin position="171"/>
        <end position="295"/>
    </location>
</feature>
<evidence type="ECO:0000256" key="2">
    <source>
        <dbReference type="ARBA" id="ARBA00001947"/>
    </source>
</evidence>
<dbReference type="GO" id="GO:0046872">
    <property type="term" value="F:metal ion binding"/>
    <property type="evidence" value="ECO:0007669"/>
    <property type="project" value="UniProtKB-KW"/>
</dbReference>
<evidence type="ECO:0000256" key="6">
    <source>
        <dbReference type="ARBA" id="ARBA00022801"/>
    </source>
</evidence>
<feature type="region of interest" description="Disordered" evidence="10">
    <location>
        <begin position="315"/>
        <end position="339"/>
    </location>
</feature>
<dbReference type="OrthoDB" id="9791656at2"/>
<keyword evidence="7" id="KW-0460">Magnesium</keyword>
<dbReference type="PANTHER" id="PTHR42904:SF6">
    <property type="entry name" value="NAD-CAPPED RNA HYDROLASE NUDT12"/>
    <property type="match status" value="1"/>
</dbReference>
<keyword evidence="8" id="KW-0520">NAD</keyword>
<dbReference type="Gene3D" id="3.90.79.20">
    <property type="match status" value="1"/>
</dbReference>
<dbReference type="InterPro" id="IPR015797">
    <property type="entry name" value="NUDIX_hydrolase-like_dom_sf"/>
</dbReference>
<evidence type="ECO:0000313" key="12">
    <source>
        <dbReference type="EMBL" id="PYI69328.1"/>
    </source>
</evidence>
<comment type="similarity">
    <text evidence="3">Belongs to the Nudix hydrolase family. NudC subfamily.</text>
</comment>
<dbReference type="GO" id="GO:0006742">
    <property type="term" value="P:NADP+ catabolic process"/>
    <property type="evidence" value="ECO:0007669"/>
    <property type="project" value="TreeGrafter"/>
</dbReference>
<sequence length="339" mass="35904">MIQALPSPAAVLDRDCEQRSENGFLDNVQGSPGHRIVLFRGGRALVRDGGLAFLDPAEAAGHLPPGTVTVYLGKTIGVIHSTLPAGTDIVLKVLADDAGDLPWVPGGTFFSGFRDVGEALADADTAIFVEAQAVANWHMSHRFCPRCGAPTIPEHAGWMRRCTADGSEHFPRTDPAAIVAVVGADDRILLASNFAWEANRYSTVAGFVEAGESAEQGAVREIAEEVGVHLHTTHYLGSQAWPFPRSFMLGFVAYTDDIAAVPDGTEVREARWFSRNELQAAVLSGEAIISSRVSIARALIEHWYGGTILEPGDVADKSITDPAGTGAAPSGHATSGGRE</sequence>